<evidence type="ECO:0000313" key="2">
    <source>
        <dbReference type="Proteomes" id="UP000515909"/>
    </source>
</evidence>
<reference evidence="1 2" key="1">
    <citation type="submission" date="2020-08" db="EMBL/GenBank/DDBJ databases">
        <title>The isolate Caproiciproducens sp. 7D4C2 produces n-caproate at mildly acidic conditions from hexoses: genome and rBOX comparison with related strains and chain-elongating bacteria.</title>
        <authorList>
            <person name="Esquivel-Elizondo S."/>
            <person name="Bagci C."/>
            <person name="Temovska M."/>
            <person name="Jeon B.S."/>
            <person name="Bessarab I."/>
            <person name="Williams R.B.H."/>
            <person name="Huson D.H."/>
            <person name="Angenent L.T."/>
        </authorList>
    </citation>
    <scope>NUCLEOTIDE SEQUENCE [LARGE SCALE GENOMIC DNA]</scope>
    <source>
        <strain evidence="1 2">7D4C2</strain>
    </source>
</reference>
<protein>
    <submittedName>
        <fullName evidence="1">Spore coat associated protein CotJA</fullName>
    </submittedName>
</protein>
<dbReference type="Pfam" id="PF11007">
    <property type="entry name" value="CotJA"/>
    <property type="match status" value="1"/>
</dbReference>
<dbReference type="KEGG" id="cfem:HCR03_15365"/>
<evidence type="ECO:0000313" key="1">
    <source>
        <dbReference type="EMBL" id="QNK42652.1"/>
    </source>
</evidence>
<dbReference type="EMBL" id="CP060286">
    <property type="protein sequence ID" value="QNK42652.1"/>
    <property type="molecule type" value="Genomic_DNA"/>
</dbReference>
<dbReference type="OrthoDB" id="9800571at2"/>
<proteinExistence type="predicted"/>
<gene>
    <name evidence="1" type="ORF">HCR03_15365</name>
</gene>
<dbReference type="Proteomes" id="UP000515909">
    <property type="component" value="Chromosome"/>
</dbReference>
<accession>A0A7G8TGB1</accession>
<organism evidence="1 2">
    <name type="scientific">Caproicibacter fermentans</name>
    <dbReference type="NCBI Taxonomy" id="2576756"/>
    <lineage>
        <taxon>Bacteria</taxon>
        <taxon>Bacillati</taxon>
        <taxon>Bacillota</taxon>
        <taxon>Clostridia</taxon>
        <taxon>Eubacteriales</taxon>
        <taxon>Acutalibacteraceae</taxon>
        <taxon>Caproicibacter</taxon>
    </lineage>
</organism>
<dbReference type="InterPro" id="IPR020256">
    <property type="entry name" value="Spore_coat_CotJA"/>
</dbReference>
<sequence>MGGQGCLPNRTSFPAETPVAMAYVPFQHFDTTYPAERGLVYGTIFPELNKPFLGGGMAK</sequence>
<name>A0A7G8TGB1_9FIRM</name>
<dbReference type="AlphaFoldDB" id="A0A7G8TGB1"/>